<dbReference type="STRING" id="888268.A0A1E5UYS0"/>
<comment type="cofactor">
    <cofactor evidence="1">
        <name>Mg(2+)</name>
        <dbReference type="ChEBI" id="CHEBI:18420"/>
    </cofactor>
</comment>
<evidence type="ECO:0000313" key="11">
    <source>
        <dbReference type="Proteomes" id="UP000095767"/>
    </source>
</evidence>
<dbReference type="PANTHER" id="PTHR24096:SF406">
    <property type="entry name" value="4-COUMARATE--COA LIGASE 2"/>
    <property type="match status" value="1"/>
</dbReference>
<comment type="catalytic activity">
    <reaction evidence="6">
        <text>(E)-4-coumarate + ATP + H(+) = (E)-4-coumaroyl-AMP + diphosphate</text>
        <dbReference type="Rhea" id="RHEA:72419"/>
        <dbReference type="ChEBI" id="CHEBI:12876"/>
        <dbReference type="ChEBI" id="CHEBI:15378"/>
        <dbReference type="ChEBI" id="CHEBI:30616"/>
        <dbReference type="ChEBI" id="CHEBI:33019"/>
        <dbReference type="ChEBI" id="CHEBI:192348"/>
    </reaction>
    <physiologicalReaction direction="left-to-right" evidence="6">
        <dbReference type="Rhea" id="RHEA:72420"/>
    </physiologicalReaction>
</comment>
<keyword evidence="5" id="KW-0067">ATP-binding</keyword>
<dbReference type="EMBL" id="LWDX02057977">
    <property type="protein sequence ID" value="OEL18030.1"/>
    <property type="molecule type" value="Genomic_DNA"/>
</dbReference>
<evidence type="ECO:0000256" key="4">
    <source>
        <dbReference type="ARBA" id="ARBA00022741"/>
    </source>
</evidence>
<evidence type="ECO:0000256" key="7">
    <source>
        <dbReference type="ARBA" id="ARBA00034223"/>
    </source>
</evidence>
<evidence type="ECO:0000256" key="1">
    <source>
        <dbReference type="ARBA" id="ARBA00001946"/>
    </source>
</evidence>
<evidence type="ECO:0000256" key="3">
    <source>
        <dbReference type="ARBA" id="ARBA00022598"/>
    </source>
</evidence>
<dbReference type="GO" id="GO:0005524">
    <property type="term" value="F:ATP binding"/>
    <property type="evidence" value="ECO:0007669"/>
    <property type="project" value="UniProtKB-KW"/>
</dbReference>
<keyword evidence="4" id="KW-0547">Nucleotide-binding</keyword>
<comment type="catalytic activity">
    <reaction evidence="8">
        <text>(E)-4-coumarate + ATP + CoA = (E)-4-coumaroyl-CoA + AMP + diphosphate</text>
        <dbReference type="Rhea" id="RHEA:19641"/>
        <dbReference type="ChEBI" id="CHEBI:12876"/>
        <dbReference type="ChEBI" id="CHEBI:30616"/>
        <dbReference type="ChEBI" id="CHEBI:33019"/>
        <dbReference type="ChEBI" id="CHEBI:57287"/>
        <dbReference type="ChEBI" id="CHEBI:85008"/>
        <dbReference type="ChEBI" id="CHEBI:456215"/>
        <dbReference type="EC" id="6.2.1.12"/>
    </reaction>
    <physiologicalReaction direction="left-to-right" evidence="8">
        <dbReference type="Rhea" id="RHEA:19642"/>
    </physiologicalReaction>
</comment>
<evidence type="ECO:0000313" key="10">
    <source>
        <dbReference type="EMBL" id="OEL18030.1"/>
    </source>
</evidence>
<organism evidence="10 11">
    <name type="scientific">Dichanthelium oligosanthes</name>
    <dbReference type="NCBI Taxonomy" id="888268"/>
    <lineage>
        <taxon>Eukaryota</taxon>
        <taxon>Viridiplantae</taxon>
        <taxon>Streptophyta</taxon>
        <taxon>Embryophyta</taxon>
        <taxon>Tracheophyta</taxon>
        <taxon>Spermatophyta</taxon>
        <taxon>Magnoliopsida</taxon>
        <taxon>Liliopsida</taxon>
        <taxon>Poales</taxon>
        <taxon>Poaceae</taxon>
        <taxon>PACMAD clade</taxon>
        <taxon>Panicoideae</taxon>
        <taxon>Panicodae</taxon>
        <taxon>Paniceae</taxon>
        <taxon>Dichantheliinae</taxon>
        <taxon>Dichanthelium</taxon>
    </lineage>
</organism>
<comment type="caution">
    <text evidence="10">The sequence shown here is derived from an EMBL/GenBank/DDBJ whole genome shotgun (WGS) entry which is preliminary data.</text>
</comment>
<sequence>MGSLTAEPRAETVFRSTLPDIAIPDHLPVHDYVFERLADRRDRLCLIDGATGEALTFGDVDRLSRRVAAGLRASLGVRHGGTVMLLLPNSVEFALAFLACSRLGAAATTANPLHTPPEIAKQAAASGATVVVTEPAFVAKVRGLLYTSRPV</sequence>
<keyword evidence="3 10" id="KW-0436">Ligase</keyword>
<dbReference type="OrthoDB" id="1741599at2759"/>
<evidence type="ECO:0000256" key="6">
    <source>
        <dbReference type="ARBA" id="ARBA00034219"/>
    </source>
</evidence>
<feature type="domain" description="AMP-dependent synthetase/ligase" evidence="9">
    <location>
        <begin position="35"/>
        <end position="134"/>
    </location>
</feature>
<gene>
    <name evidence="10" type="ORF">BAE44_0020951</name>
</gene>
<dbReference type="EC" id="6.2.1.12" evidence="2"/>
<dbReference type="Gene3D" id="3.40.50.12780">
    <property type="entry name" value="N-terminal domain of ligase-like"/>
    <property type="match status" value="1"/>
</dbReference>
<evidence type="ECO:0000256" key="2">
    <source>
        <dbReference type="ARBA" id="ARBA00012959"/>
    </source>
</evidence>
<evidence type="ECO:0000259" key="9">
    <source>
        <dbReference type="Pfam" id="PF00501"/>
    </source>
</evidence>
<keyword evidence="11" id="KW-1185">Reference proteome</keyword>
<evidence type="ECO:0000256" key="8">
    <source>
        <dbReference type="ARBA" id="ARBA00034252"/>
    </source>
</evidence>
<dbReference type="Pfam" id="PF00501">
    <property type="entry name" value="AMP-binding"/>
    <property type="match status" value="1"/>
</dbReference>
<dbReference type="InterPro" id="IPR000873">
    <property type="entry name" value="AMP-dep_synth/lig_dom"/>
</dbReference>
<dbReference type="SUPFAM" id="SSF56801">
    <property type="entry name" value="Acetyl-CoA synthetase-like"/>
    <property type="match status" value="1"/>
</dbReference>
<comment type="catalytic activity">
    <reaction evidence="7">
        <text>(E)-4-coumaroyl-AMP + CoA = (E)-4-coumaroyl-CoA + AMP + H(+)</text>
        <dbReference type="Rhea" id="RHEA:72423"/>
        <dbReference type="ChEBI" id="CHEBI:15378"/>
        <dbReference type="ChEBI" id="CHEBI:57287"/>
        <dbReference type="ChEBI" id="CHEBI:85008"/>
        <dbReference type="ChEBI" id="CHEBI:192348"/>
        <dbReference type="ChEBI" id="CHEBI:456215"/>
    </reaction>
    <physiologicalReaction direction="left-to-right" evidence="7">
        <dbReference type="Rhea" id="RHEA:72424"/>
    </physiologicalReaction>
</comment>
<dbReference type="InterPro" id="IPR042099">
    <property type="entry name" value="ANL_N_sf"/>
</dbReference>
<dbReference type="GO" id="GO:0016207">
    <property type="term" value="F:4-coumarate-CoA ligase activity"/>
    <property type="evidence" value="ECO:0007669"/>
    <property type="project" value="UniProtKB-EC"/>
</dbReference>
<proteinExistence type="predicted"/>
<evidence type="ECO:0000256" key="5">
    <source>
        <dbReference type="ARBA" id="ARBA00022840"/>
    </source>
</evidence>
<reference evidence="10 11" key="1">
    <citation type="submission" date="2016-09" db="EMBL/GenBank/DDBJ databases">
        <title>The draft genome of Dichanthelium oligosanthes: A C3 panicoid grass species.</title>
        <authorList>
            <person name="Studer A.J."/>
            <person name="Schnable J.C."/>
            <person name="Brutnell T.P."/>
        </authorList>
    </citation>
    <scope>NUCLEOTIDE SEQUENCE [LARGE SCALE GENOMIC DNA]</scope>
    <source>
        <strain evidence="11">cv. Kellogg 1175</strain>
        <tissue evidence="10">Leaf</tissue>
    </source>
</reference>
<name>A0A1E5UYS0_9POAL</name>
<accession>A0A1E5UYS0</accession>
<dbReference type="AlphaFoldDB" id="A0A1E5UYS0"/>
<dbReference type="Proteomes" id="UP000095767">
    <property type="component" value="Unassembled WGS sequence"/>
</dbReference>
<dbReference type="PANTHER" id="PTHR24096">
    <property type="entry name" value="LONG-CHAIN-FATTY-ACID--COA LIGASE"/>
    <property type="match status" value="1"/>
</dbReference>
<protein>
    <recommendedName>
        <fullName evidence="2">4-coumarate--CoA ligase</fullName>
        <ecNumber evidence="2">6.2.1.12</ecNumber>
    </recommendedName>
</protein>